<dbReference type="GO" id="GO:0005886">
    <property type="term" value="C:plasma membrane"/>
    <property type="evidence" value="ECO:0007669"/>
    <property type="project" value="TreeGrafter"/>
</dbReference>
<dbReference type="Proteomes" id="UP000799640">
    <property type="component" value="Unassembled WGS sequence"/>
</dbReference>
<dbReference type="OrthoDB" id="18453at2759"/>
<comment type="subcellular location">
    <subcellularLocation>
        <location evidence="1">Membrane</location>
        <topology evidence="1">Multi-pass membrane protein</topology>
    </subcellularLocation>
</comment>
<keyword evidence="4 6" id="KW-0472">Membrane</keyword>
<dbReference type="PANTHER" id="PTHR23112:SF0">
    <property type="entry name" value="TRANSMEMBRANE PROTEIN 116"/>
    <property type="match status" value="1"/>
</dbReference>
<dbReference type="GO" id="GO:0007189">
    <property type="term" value="P:adenylate cyclase-activating G protein-coupled receptor signaling pathway"/>
    <property type="evidence" value="ECO:0007669"/>
    <property type="project" value="TreeGrafter"/>
</dbReference>
<feature type="transmembrane region" description="Helical" evidence="6">
    <location>
        <begin position="72"/>
        <end position="91"/>
    </location>
</feature>
<evidence type="ECO:0000259" key="7">
    <source>
        <dbReference type="PROSITE" id="PS50261"/>
    </source>
</evidence>
<feature type="region of interest" description="Disordered" evidence="5">
    <location>
        <begin position="235"/>
        <end position="263"/>
    </location>
</feature>
<feature type="transmembrane region" description="Helical" evidence="6">
    <location>
        <begin position="111"/>
        <end position="131"/>
    </location>
</feature>
<name>A0A6G1HUN4_9PEZI</name>
<organism evidence="8 9">
    <name type="scientific">Trichodelitschia bisporula</name>
    <dbReference type="NCBI Taxonomy" id="703511"/>
    <lineage>
        <taxon>Eukaryota</taxon>
        <taxon>Fungi</taxon>
        <taxon>Dikarya</taxon>
        <taxon>Ascomycota</taxon>
        <taxon>Pezizomycotina</taxon>
        <taxon>Dothideomycetes</taxon>
        <taxon>Dothideomycetes incertae sedis</taxon>
        <taxon>Phaeotrichales</taxon>
        <taxon>Phaeotrichaceae</taxon>
        <taxon>Trichodelitschia</taxon>
    </lineage>
</organism>
<dbReference type="PANTHER" id="PTHR23112">
    <property type="entry name" value="G PROTEIN-COUPLED RECEPTOR 157-RELATED"/>
    <property type="match status" value="1"/>
</dbReference>
<feature type="domain" description="G-protein coupled receptors family 2 profile 2" evidence="7">
    <location>
        <begin position="32"/>
        <end position="209"/>
    </location>
</feature>
<dbReference type="SUPFAM" id="SSF81321">
    <property type="entry name" value="Family A G protein-coupled receptor-like"/>
    <property type="match status" value="1"/>
</dbReference>
<evidence type="ECO:0000313" key="9">
    <source>
        <dbReference type="Proteomes" id="UP000799640"/>
    </source>
</evidence>
<keyword evidence="9" id="KW-1185">Reference proteome</keyword>
<feature type="transmembrane region" description="Helical" evidence="6">
    <location>
        <begin position="194"/>
        <end position="213"/>
    </location>
</feature>
<evidence type="ECO:0000256" key="2">
    <source>
        <dbReference type="ARBA" id="ARBA00022692"/>
    </source>
</evidence>
<dbReference type="PROSITE" id="PS50261">
    <property type="entry name" value="G_PROTEIN_RECEP_F2_4"/>
    <property type="match status" value="1"/>
</dbReference>
<evidence type="ECO:0000256" key="4">
    <source>
        <dbReference type="ARBA" id="ARBA00023136"/>
    </source>
</evidence>
<evidence type="ECO:0000256" key="1">
    <source>
        <dbReference type="ARBA" id="ARBA00004141"/>
    </source>
</evidence>
<evidence type="ECO:0000256" key="6">
    <source>
        <dbReference type="SAM" id="Phobius"/>
    </source>
</evidence>
<dbReference type="EMBL" id="ML996697">
    <property type="protein sequence ID" value="KAF2399576.1"/>
    <property type="molecule type" value="Genomic_DNA"/>
</dbReference>
<keyword evidence="2 6" id="KW-0812">Transmembrane</keyword>
<dbReference type="Pfam" id="PF05462">
    <property type="entry name" value="Dicty_CAR"/>
    <property type="match status" value="1"/>
</dbReference>
<accession>A0A6G1HUN4</accession>
<protein>
    <recommendedName>
        <fullName evidence="7">G-protein coupled receptors family 2 profile 2 domain-containing protein</fullName>
    </recommendedName>
</protein>
<dbReference type="InterPro" id="IPR017981">
    <property type="entry name" value="GPCR_2-like_7TM"/>
</dbReference>
<keyword evidence="3 6" id="KW-1133">Transmembrane helix</keyword>
<dbReference type="Gene3D" id="1.20.1070.10">
    <property type="entry name" value="Rhodopsin 7-helix transmembrane proteins"/>
    <property type="match status" value="1"/>
</dbReference>
<feature type="transmembrane region" description="Helical" evidence="6">
    <location>
        <begin position="42"/>
        <end position="60"/>
    </location>
</feature>
<sequence length="445" mass="48903">MAALGARNGIVSLPQLQARDTTAWHMLSPHEQTVLEAIERTMSVLSILGFLAIFSTYMMFRSFRRKLFNKFMFCASFGNVGTNLGTIIATSGIRKGAGSPGCRMQAFMIDWLMPGDALWAMCMALTIFFQFHTSINIESPKLALTYAFVCYCIPLVPALTFLIMDVTRGKAYYGDATIWCWIGHNHNSLRISSFYGPVWGVIIITMFLYAYTASTIMGRSGRRLDKTVKLSALQKHTQISQTSEPRDSALDGSSIANADGNGGIPAPVPKTPSNWFMKLLSTQNTLPCRKICGIATRPATVTTVVSTPPTGVPYTQQKSRTNHGVRRYALVAFMIFIALLVVWVPATVNRVWGLVSLNHTNFAINAVSAAVLPLQGFLNGCVYLFFSRVELAAEWARWRESWTARPKSTNAHAEASNKNVNAEAVQALRSARTRSSDAEDGSGAP</sequence>
<evidence type="ECO:0000256" key="3">
    <source>
        <dbReference type="ARBA" id="ARBA00022989"/>
    </source>
</evidence>
<reference evidence="8" key="1">
    <citation type="journal article" date="2020" name="Stud. Mycol.">
        <title>101 Dothideomycetes genomes: a test case for predicting lifestyles and emergence of pathogens.</title>
        <authorList>
            <person name="Haridas S."/>
            <person name="Albert R."/>
            <person name="Binder M."/>
            <person name="Bloem J."/>
            <person name="Labutti K."/>
            <person name="Salamov A."/>
            <person name="Andreopoulos B."/>
            <person name="Baker S."/>
            <person name="Barry K."/>
            <person name="Bills G."/>
            <person name="Bluhm B."/>
            <person name="Cannon C."/>
            <person name="Castanera R."/>
            <person name="Culley D."/>
            <person name="Daum C."/>
            <person name="Ezra D."/>
            <person name="Gonzalez J."/>
            <person name="Henrissat B."/>
            <person name="Kuo A."/>
            <person name="Liang C."/>
            <person name="Lipzen A."/>
            <person name="Lutzoni F."/>
            <person name="Magnuson J."/>
            <person name="Mondo S."/>
            <person name="Nolan M."/>
            <person name="Ohm R."/>
            <person name="Pangilinan J."/>
            <person name="Park H.-J."/>
            <person name="Ramirez L."/>
            <person name="Alfaro M."/>
            <person name="Sun H."/>
            <person name="Tritt A."/>
            <person name="Yoshinaga Y."/>
            <person name="Zwiers L.-H."/>
            <person name="Turgeon B."/>
            <person name="Goodwin S."/>
            <person name="Spatafora J."/>
            <person name="Crous P."/>
            <person name="Grigoriev I."/>
        </authorList>
    </citation>
    <scope>NUCLEOTIDE SEQUENCE</scope>
    <source>
        <strain evidence="8">CBS 262.69</strain>
    </source>
</reference>
<dbReference type="GO" id="GO:0004930">
    <property type="term" value="F:G protein-coupled receptor activity"/>
    <property type="evidence" value="ECO:0007669"/>
    <property type="project" value="TreeGrafter"/>
</dbReference>
<proteinExistence type="predicted"/>
<dbReference type="GO" id="GO:0007166">
    <property type="term" value="P:cell surface receptor signaling pathway"/>
    <property type="evidence" value="ECO:0007669"/>
    <property type="project" value="InterPro"/>
</dbReference>
<feature type="transmembrane region" description="Helical" evidence="6">
    <location>
        <begin position="328"/>
        <end position="346"/>
    </location>
</feature>
<dbReference type="AlphaFoldDB" id="A0A6G1HUN4"/>
<feature type="transmembrane region" description="Helical" evidence="6">
    <location>
        <begin position="366"/>
        <end position="386"/>
    </location>
</feature>
<gene>
    <name evidence="8" type="ORF">EJ06DRAFT_522455</name>
</gene>
<evidence type="ECO:0000256" key="5">
    <source>
        <dbReference type="SAM" id="MobiDB-lite"/>
    </source>
</evidence>
<evidence type="ECO:0000313" key="8">
    <source>
        <dbReference type="EMBL" id="KAF2399576.1"/>
    </source>
</evidence>
<feature type="transmembrane region" description="Helical" evidence="6">
    <location>
        <begin position="143"/>
        <end position="164"/>
    </location>
</feature>